<dbReference type="PROSITE" id="PS51257">
    <property type="entry name" value="PROKAR_LIPOPROTEIN"/>
    <property type="match status" value="1"/>
</dbReference>
<reference evidence="8 9" key="1">
    <citation type="submission" date="2012-11" db="EMBL/GenBank/DDBJ databases">
        <title>Whole genome sequence of Acidocella aminolytica 101 = DSM 11237.</title>
        <authorList>
            <person name="Azuma Y."/>
            <person name="Higashiura N."/>
            <person name="Hirakawa H."/>
            <person name="Matsushita K."/>
        </authorList>
    </citation>
    <scope>NUCLEOTIDE SEQUENCE [LARGE SCALE GENOMIC DNA]</scope>
    <source>
        <strain evidence="9">101 / DSM 11237</strain>
    </source>
</reference>
<accession>A0A0D6PGP9</accession>
<dbReference type="InterPro" id="IPR011514">
    <property type="entry name" value="Secretin_N_2"/>
</dbReference>
<feature type="domain" description="Secretin N-terminal" evidence="7">
    <location>
        <begin position="184"/>
        <end position="255"/>
    </location>
</feature>
<keyword evidence="2 5" id="KW-0732">Signal</keyword>
<comment type="subcellular location">
    <subcellularLocation>
        <location evidence="1">Membrane</location>
    </subcellularLocation>
</comment>
<evidence type="ECO:0000256" key="4">
    <source>
        <dbReference type="SAM" id="MobiDB-lite"/>
    </source>
</evidence>
<dbReference type="GO" id="GO:0019867">
    <property type="term" value="C:outer membrane"/>
    <property type="evidence" value="ECO:0007669"/>
    <property type="project" value="InterPro"/>
</dbReference>
<dbReference type="PANTHER" id="PTHR30332:SF24">
    <property type="entry name" value="SECRETIN GSPD-RELATED"/>
    <property type="match status" value="1"/>
</dbReference>
<evidence type="ECO:0000256" key="2">
    <source>
        <dbReference type="ARBA" id="ARBA00022729"/>
    </source>
</evidence>
<feature type="signal peptide" evidence="5">
    <location>
        <begin position="1"/>
        <end position="22"/>
    </location>
</feature>
<evidence type="ECO:0000313" key="8">
    <source>
        <dbReference type="EMBL" id="GAN80378.1"/>
    </source>
</evidence>
<keyword evidence="3" id="KW-0472">Membrane</keyword>
<feature type="region of interest" description="Disordered" evidence="4">
    <location>
        <begin position="209"/>
        <end position="238"/>
    </location>
</feature>
<gene>
    <name evidence="8" type="ORF">Aam_046_019</name>
</gene>
<organism evidence="8 9">
    <name type="scientific">Acidocella aminolytica 101 = DSM 11237</name>
    <dbReference type="NCBI Taxonomy" id="1120923"/>
    <lineage>
        <taxon>Bacteria</taxon>
        <taxon>Pseudomonadati</taxon>
        <taxon>Pseudomonadota</taxon>
        <taxon>Alphaproteobacteria</taxon>
        <taxon>Acetobacterales</taxon>
        <taxon>Acidocellaceae</taxon>
        <taxon>Acidocella</taxon>
    </lineage>
</organism>
<dbReference type="InterPro" id="IPR050810">
    <property type="entry name" value="Bact_Secretion_Sys_Channel"/>
</dbReference>
<dbReference type="Proteomes" id="UP000032668">
    <property type="component" value="Unassembled WGS sequence"/>
</dbReference>
<evidence type="ECO:0000256" key="5">
    <source>
        <dbReference type="SAM" id="SignalP"/>
    </source>
</evidence>
<evidence type="ECO:0000256" key="3">
    <source>
        <dbReference type="ARBA" id="ARBA00023136"/>
    </source>
</evidence>
<feature type="domain" description="Type II/III secretion system secretin-like" evidence="6">
    <location>
        <begin position="374"/>
        <end position="509"/>
    </location>
</feature>
<sequence>MKRWTILLAATALSGCATFHQAADMNAKANAEAQGASAYYPKVVQTTPAPFLMGPPVQIAPPPNPLLLENVTLVTAQPLSIRELAGRITDITGVPVRVTGLSMPSSGLDAIPALPAAATAGALPPPPAALFSAASSGGETVQVPSLALRYHGTLRGLLDTITARAGLSWRLKDGVITLFKIESRTFLIPALPTTTTTESKIVASAGATSSSGALGLSSGGGGSSGGNSSNGDTSITNKSTTDIWKGMEKTAEAVSGGAKVTADASSGTITVTGTPDQVSQVASWVSTLQQTLSKQVAITIHIYNVQLTNEQNYGFNPTLAFQNAAKSFGLSLAGAPAPAVASGSSTFSFGASILSTAQGAAGEFAGTQAAVQALATLGHVSQVFSQSRVTLNGEPAAIQVAQQTGYLAESQINQAANVGSTTGLIPGTVTTGFTGTVTPRVVGNRILLGMNMTISSLVNLKTVSSGGASIQVPTTTDTVVNQSASLRSGSTLMITGYKEADGNTTNNGVGTPFFAFLGGGGDAQVKKTLIAIVVSARSL</sequence>
<dbReference type="PANTHER" id="PTHR30332">
    <property type="entry name" value="PROBABLE GENERAL SECRETION PATHWAY PROTEIN D"/>
    <property type="match status" value="1"/>
</dbReference>
<feature type="chain" id="PRO_5010186653" evidence="5">
    <location>
        <begin position="23"/>
        <end position="539"/>
    </location>
</feature>
<dbReference type="InterPro" id="IPR004846">
    <property type="entry name" value="T2SS/T3SS_dom"/>
</dbReference>
<proteinExistence type="predicted"/>
<dbReference type="STRING" id="1120923.SAMN02746095_03834"/>
<dbReference type="Pfam" id="PF07655">
    <property type="entry name" value="Secretin_N_2"/>
    <property type="match status" value="1"/>
</dbReference>
<name>A0A0D6PGP9_9PROT</name>
<dbReference type="RefSeq" id="WP_048878792.1">
    <property type="nucleotide sequence ID" value="NZ_BANC01000045.1"/>
</dbReference>
<keyword evidence="9" id="KW-1185">Reference proteome</keyword>
<comment type="caution">
    <text evidence="8">The sequence shown here is derived from an EMBL/GenBank/DDBJ whole genome shotgun (WGS) entry which is preliminary data.</text>
</comment>
<dbReference type="AlphaFoldDB" id="A0A0D6PGP9"/>
<evidence type="ECO:0000259" key="6">
    <source>
        <dbReference type="Pfam" id="PF00263"/>
    </source>
</evidence>
<evidence type="ECO:0000313" key="9">
    <source>
        <dbReference type="Proteomes" id="UP000032668"/>
    </source>
</evidence>
<dbReference type="GO" id="GO:0009297">
    <property type="term" value="P:pilus assembly"/>
    <property type="evidence" value="ECO:0007669"/>
    <property type="project" value="InterPro"/>
</dbReference>
<dbReference type="Pfam" id="PF00263">
    <property type="entry name" value="Secretin"/>
    <property type="match status" value="1"/>
</dbReference>
<dbReference type="EMBL" id="BANC01000045">
    <property type="protein sequence ID" value="GAN80378.1"/>
    <property type="molecule type" value="Genomic_DNA"/>
</dbReference>
<evidence type="ECO:0000259" key="7">
    <source>
        <dbReference type="Pfam" id="PF07655"/>
    </source>
</evidence>
<dbReference type="GO" id="GO:0009306">
    <property type="term" value="P:protein secretion"/>
    <property type="evidence" value="ECO:0007669"/>
    <property type="project" value="InterPro"/>
</dbReference>
<protein>
    <submittedName>
        <fullName evidence="8">Pilus assembly protein PilN</fullName>
    </submittedName>
</protein>
<dbReference type="OrthoDB" id="7215802at2"/>
<evidence type="ECO:0000256" key="1">
    <source>
        <dbReference type="ARBA" id="ARBA00004370"/>
    </source>
</evidence>